<feature type="transmembrane region" description="Helical" evidence="1">
    <location>
        <begin position="129"/>
        <end position="150"/>
    </location>
</feature>
<comment type="caution">
    <text evidence="2">The sequence shown here is derived from an EMBL/GenBank/DDBJ whole genome shotgun (WGS) entry which is preliminary data.</text>
</comment>
<feature type="transmembrane region" description="Helical" evidence="1">
    <location>
        <begin position="190"/>
        <end position="212"/>
    </location>
</feature>
<name>A0ABX3A8I2_9GAMM</name>
<feature type="transmembrane region" description="Helical" evidence="1">
    <location>
        <begin position="104"/>
        <end position="123"/>
    </location>
</feature>
<evidence type="ECO:0000256" key="1">
    <source>
        <dbReference type="SAM" id="Phobius"/>
    </source>
</evidence>
<gene>
    <name evidence="2" type="ORF">BGC07_05155</name>
</gene>
<protein>
    <submittedName>
        <fullName evidence="2">Uncharacterized protein</fullName>
    </submittedName>
</protein>
<feature type="transmembrane region" description="Helical" evidence="1">
    <location>
        <begin position="334"/>
        <end position="353"/>
    </location>
</feature>
<organism evidence="2 3">
    <name type="scientific">Piscirickettsia litoralis</name>
    <dbReference type="NCBI Taxonomy" id="1891921"/>
    <lineage>
        <taxon>Bacteria</taxon>
        <taxon>Pseudomonadati</taxon>
        <taxon>Pseudomonadota</taxon>
        <taxon>Gammaproteobacteria</taxon>
        <taxon>Thiotrichales</taxon>
        <taxon>Piscirickettsiaceae</taxon>
        <taxon>Piscirickettsia</taxon>
    </lineage>
</organism>
<feature type="transmembrane region" description="Helical" evidence="1">
    <location>
        <begin position="162"/>
        <end position="184"/>
    </location>
</feature>
<evidence type="ECO:0000313" key="3">
    <source>
        <dbReference type="Proteomes" id="UP000094329"/>
    </source>
</evidence>
<proteinExistence type="predicted"/>
<reference evidence="2 3" key="1">
    <citation type="submission" date="2016-08" db="EMBL/GenBank/DDBJ databases">
        <title>Draft genome sequence of Candidatus Piscirickettsia litoralis, from seawater.</title>
        <authorList>
            <person name="Wan X."/>
            <person name="Lee A.J."/>
            <person name="Hou S."/>
            <person name="Donachie S.P."/>
        </authorList>
    </citation>
    <scope>NUCLEOTIDE SEQUENCE [LARGE SCALE GENOMIC DNA]</scope>
    <source>
        <strain evidence="2 3">Y2</strain>
    </source>
</reference>
<dbReference type="RefSeq" id="WP_069312231.1">
    <property type="nucleotide sequence ID" value="NZ_MDTU01000001.1"/>
</dbReference>
<dbReference type="Proteomes" id="UP000094329">
    <property type="component" value="Unassembled WGS sequence"/>
</dbReference>
<keyword evidence="1" id="KW-0812">Transmembrane</keyword>
<keyword evidence="1" id="KW-1133">Transmembrane helix</keyword>
<accession>A0ABX3A8I2</accession>
<keyword evidence="3" id="KW-1185">Reference proteome</keyword>
<feature type="transmembrane region" description="Helical" evidence="1">
    <location>
        <begin position="305"/>
        <end position="328"/>
    </location>
</feature>
<dbReference type="EMBL" id="MDTU01000001">
    <property type="protein sequence ID" value="ODN42434.1"/>
    <property type="molecule type" value="Genomic_DNA"/>
</dbReference>
<sequence>MPANTVELYPINENLKEKYRREPTLGALSKNLGPLSTKGSTRLYWNRALLELDGLEKLPPALKGFLLYKFEHDDSGMLEKLQVALESQDDSTDFADVMDPGMDWVYLFCNLFNTVAPIVATVIKPLVMWIPIVGVLWNLFDTLGAVALAAHEGKQGDDWAKNVNYGSAIQLGACTSVTITSLFMPSVSALGIAGTAAGGFGFAAAMAIAWGLEERAVKLCDKRIEYLVKEEIDDDTVTQKYKVWRDAIDDNDGTEEEAQSDLNNSLDELEKELTIQGNKPEKLLATKMCRKQVKEREMHSRMRSVWKWCTVAMTVVATVAVVAVAVGVSVATCGVATAVAGSALAAGTGIYRLHQKHKLAKAEQSDGRDQKTRELEDIKKFVASKDYYDYEKTHDGGNSERVKLYKTLYDRGLFDRYASDVYDIETEFKGERATPEVDESKFQELNQYLDELSPIKKNKPRQFKDLLPSIIELFLQGKGKGEWDQLKENYIKYFPYGEDVFKAGSKNKRFANAKISPYVEESINHYLDEYAIKLAYKPKLTAQQKIAMYEGRKQALTRLAEKIQAAYSRRKDKNSDTMSYGEIDSVVEHHRQQVSREPPKVMMDTFHAHLTGSHDEIEFAL</sequence>
<keyword evidence="1" id="KW-0472">Membrane</keyword>
<evidence type="ECO:0000313" key="2">
    <source>
        <dbReference type="EMBL" id="ODN42434.1"/>
    </source>
</evidence>